<accession>A0A6M8HWJ6</accession>
<evidence type="ECO:0000313" key="15">
    <source>
        <dbReference type="Proteomes" id="UP000500767"/>
    </source>
</evidence>
<evidence type="ECO:0000256" key="2">
    <source>
        <dbReference type="ARBA" id="ARBA00005810"/>
    </source>
</evidence>
<evidence type="ECO:0000256" key="10">
    <source>
        <dbReference type="ARBA" id="ARBA00029409"/>
    </source>
</evidence>
<proteinExistence type="inferred from homology"/>
<feature type="domain" description="7,8-dihydro-6-hydroxymethylpterin-pyrophosphokinase" evidence="13">
    <location>
        <begin position="4"/>
        <end position="143"/>
    </location>
</feature>
<dbReference type="RefSeq" id="WP_171834145.1">
    <property type="nucleotide sequence ID" value="NZ_CP053708.1"/>
</dbReference>
<keyword evidence="15" id="KW-1185">Reference proteome</keyword>
<dbReference type="Pfam" id="PF01288">
    <property type="entry name" value="HPPK"/>
    <property type="match status" value="1"/>
</dbReference>
<dbReference type="InterPro" id="IPR000550">
    <property type="entry name" value="Hppk"/>
</dbReference>
<sequence>MILIAVGANLSAHDGRTSYQVCTEAVDALARLPGIRLVAMSPWYRSAPVPRSDQPDYLNGVARLAPTGSIEPDPATLLAMLQEIEQANGRERSVPNAARTLDLDIIAMGEGGQIVREQPDPVLPHPRAHLRAFVLLPVQDVAPDWVHPGLGCIVRDLISGLPAGQLHRSAISLVGEQP</sequence>
<dbReference type="NCBIfam" id="TIGR01498">
    <property type="entry name" value="folK"/>
    <property type="match status" value="1"/>
</dbReference>
<dbReference type="Proteomes" id="UP000500767">
    <property type="component" value="Chromosome"/>
</dbReference>
<keyword evidence="8" id="KW-0067">ATP-binding</keyword>
<evidence type="ECO:0000256" key="6">
    <source>
        <dbReference type="ARBA" id="ARBA00022741"/>
    </source>
</evidence>
<dbReference type="UniPathway" id="UPA00077">
    <property type="reaction ID" value="UER00155"/>
</dbReference>
<keyword evidence="5 14" id="KW-0808">Transferase</keyword>
<keyword evidence="9" id="KW-0289">Folate biosynthesis</keyword>
<protein>
    <recommendedName>
        <fullName evidence="4">2-amino-4-hydroxy-6-hydroxymethyldihydropteridine pyrophosphokinase</fullName>
        <ecNumber evidence="3">2.7.6.3</ecNumber>
    </recommendedName>
    <alternativeName>
        <fullName evidence="11">6-hydroxymethyl-7,8-dihydropterin pyrophosphokinase</fullName>
    </alternativeName>
    <alternativeName>
        <fullName evidence="12">7,8-dihydro-6-hydroxymethylpterin-pyrophosphokinase</fullName>
    </alternativeName>
</protein>
<dbReference type="GO" id="GO:0003848">
    <property type="term" value="F:2-amino-4-hydroxy-6-hydroxymethyldihydropteridine diphosphokinase activity"/>
    <property type="evidence" value="ECO:0007669"/>
    <property type="project" value="UniProtKB-EC"/>
</dbReference>
<dbReference type="PANTHER" id="PTHR43071:SF1">
    <property type="entry name" value="2-AMINO-4-HYDROXY-6-HYDROXYMETHYLDIHYDROPTERIDINE PYROPHOSPHOKINASE"/>
    <property type="match status" value="1"/>
</dbReference>
<evidence type="ECO:0000256" key="1">
    <source>
        <dbReference type="ARBA" id="ARBA00005051"/>
    </source>
</evidence>
<comment type="pathway">
    <text evidence="1">Cofactor biosynthesis; tetrahydrofolate biosynthesis; 2-amino-4-hydroxy-6-hydroxymethyl-7,8-dihydropteridine diphosphate from 7,8-dihydroneopterin triphosphate: step 4/4.</text>
</comment>
<name>A0A6M8HWJ6_9PROT</name>
<comment type="function">
    <text evidence="10">Catalyzes the transfer of pyrophosphate from adenosine triphosphate (ATP) to 6-hydroxymethyl-7,8-dihydropterin, an enzymatic step in folate biosynthesis pathway.</text>
</comment>
<evidence type="ECO:0000313" key="14">
    <source>
        <dbReference type="EMBL" id="QKE92565.1"/>
    </source>
</evidence>
<evidence type="ECO:0000256" key="12">
    <source>
        <dbReference type="ARBA" id="ARBA00033413"/>
    </source>
</evidence>
<dbReference type="KEGG" id="lck:HN018_09835"/>
<keyword evidence="6" id="KW-0547">Nucleotide-binding</keyword>
<evidence type="ECO:0000256" key="4">
    <source>
        <dbReference type="ARBA" id="ARBA00016218"/>
    </source>
</evidence>
<evidence type="ECO:0000259" key="13">
    <source>
        <dbReference type="Pfam" id="PF01288"/>
    </source>
</evidence>
<dbReference type="EC" id="2.7.6.3" evidence="3"/>
<dbReference type="SUPFAM" id="SSF55083">
    <property type="entry name" value="6-hydroxymethyl-7,8-dihydropterin pyrophosphokinase, HPPK"/>
    <property type="match status" value="1"/>
</dbReference>
<reference evidence="14 15" key="1">
    <citation type="journal article" date="2014" name="World J. Microbiol. Biotechnol.">
        <title>Biodiversity and physiological characteristics of Antarctic and Arctic lichens-associated bacteria.</title>
        <authorList>
            <person name="Lee Y.M."/>
            <person name="Kim E.H."/>
            <person name="Lee H.K."/>
            <person name="Hong S.G."/>
        </authorList>
    </citation>
    <scope>NUCLEOTIDE SEQUENCE [LARGE SCALE GENOMIC DNA]</scope>
    <source>
        <strain evidence="14 15">PAMC 26569</strain>
    </source>
</reference>
<organism evidence="14 15">
    <name type="scientific">Lichenicola cladoniae</name>
    <dbReference type="NCBI Taxonomy" id="1484109"/>
    <lineage>
        <taxon>Bacteria</taxon>
        <taxon>Pseudomonadati</taxon>
        <taxon>Pseudomonadota</taxon>
        <taxon>Alphaproteobacteria</taxon>
        <taxon>Acetobacterales</taxon>
        <taxon>Acetobacteraceae</taxon>
        <taxon>Lichenicola</taxon>
    </lineage>
</organism>
<dbReference type="Gene3D" id="3.30.70.560">
    <property type="entry name" value="7,8-Dihydro-6-hydroxymethylpterin-pyrophosphokinase HPPK"/>
    <property type="match status" value="1"/>
</dbReference>
<evidence type="ECO:0000256" key="3">
    <source>
        <dbReference type="ARBA" id="ARBA00013253"/>
    </source>
</evidence>
<comment type="similarity">
    <text evidence="2">Belongs to the HPPK family.</text>
</comment>
<dbReference type="GO" id="GO:0046656">
    <property type="term" value="P:folic acid biosynthetic process"/>
    <property type="evidence" value="ECO:0007669"/>
    <property type="project" value="UniProtKB-KW"/>
</dbReference>
<evidence type="ECO:0000256" key="8">
    <source>
        <dbReference type="ARBA" id="ARBA00022840"/>
    </source>
</evidence>
<dbReference type="AlphaFoldDB" id="A0A6M8HWJ6"/>
<evidence type="ECO:0000256" key="11">
    <source>
        <dbReference type="ARBA" id="ARBA00029766"/>
    </source>
</evidence>
<evidence type="ECO:0000256" key="5">
    <source>
        <dbReference type="ARBA" id="ARBA00022679"/>
    </source>
</evidence>
<keyword evidence="7 14" id="KW-0418">Kinase</keyword>
<gene>
    <name evidence="14" type="primary">folK</name>
    <name evidence="14" type="ORF">HN018_09835</name>
</gene>
<evidence type="ECO:0000256" key="9">
    <source>
        <dbReference type="ARBA" id="ARBA00022909"/>
    </source>
</evidence>
<dbReference type="CDD" id="cd00483">
    <property type="entry name" value="HPPK"/>
    <property type="match status" value="1"/>
</dbReference>
<dbReference type="InterPro" id="IPR035907">
    <property type="entry name" value="Hppk_sf"/>
</dbReference>
<evidence type="ECO:0000256" key="7">
    <source>
        <dbReference type="ARBA" id="ARBA00022777"/>
    </source>
</evidence>
<dbReference type="PANTHER" id="PTHR43071">
    <property type="entry name" value="2-AMINO-4-HYDROXY-6-HYDROXYMETHYLDIHYDROPTERIDINE PYROPHOSPHOKINASE"/>
    <property type="match status" value="1"/>
</dbReference>
<dbReference type="GO" id="GO:0046654">
    <property type="term" value="P:tetrahydrofolate biosynthetic process"/>
    <property type="evidence" value="ECO:0007669"/>
    <property type="project" value="UniProtKB-UniPathway"/>
</dbReference>
<dbReference type="GO" id="GO:0016301">
    <property type="term" value="F:kinase activity"/>
    <property type="evidence" value="ECO:0007669"/>
    <property type="project" value="UniProtKB-KW"/>
</dbReference>
<dbReference type="EMBL" id="CP053708">
    <property type="protein sequence ID" value="QKE92565.1"/>
    <property type="molecule type" value="Genomic_DNA"/>
</dbReference>
<dbReference type="GO" id="GO:0005524">
    <property type="term" value="F:ATP binding"/>
    <property type="evidence" value="ECO:0007669"/>
    <property type="project" value="UniProtKB-KW"/>
</dbReference>